<dbReference type="CDD" id="cd06592">
    <property type="entry name" value="GH31_NET37"/>
    <property type="match status" value="1"/>
</dbReference>
<dbReference type="SUPFAM" id="SSF74650">
    <property type="entry name" value="Galactose mutarotase-like"/>
    <property type="match status" value="1"/>
</dbReference>
<evidence type="ECO:0000256" key="1">
    <source>
        <dbReference type="ARBA" id="ARBA00007806"/>
    </source>
</evidence>
<evidence type="ECO:0000313" key="9">
    <source>
        <dbReference type="Proteomes" id="UP001431776"/>
    </source>
</evidence>
<dbReference type="Pfam" id="PF01055">
    <property type="entry name" value="Glyco_hydro_31_2nd"/>
    <property type="match status" value="1"/>
</dbReference>
<dbReference type="Proteomes" id="UP001431776">
    <property type="component" value="Unassembled WGS sequence"/>
</dbReference>
<name>A0AAW6U083_9BACT</name>
<dbReference type="SUPFAM" id="SSF51011">
    <property type="entry name" value="Glycosyl hydrolase domain"/>
    <property type="match status" value="1"/>
</dbReference>
<evidence type="ECO:0000259" key="5">
    <source>
        <dbReference type="Pfam" id="PF13802"/>
    </source>
</evidence>
<dbReference type="InterPro" id="IPR033403">
    <property type="entry name" value="DUF5110"/>
</dbReference>
<dbReference type="Pfam" id="PF17137">
    <property type="entry name" value="DUF5110"/>
    <property type="match status" value="1"/>
</dbReference>
<evidence type="ECO:0000259" key="6">
    <source>
        <dbReference type="Pfam" id="PF17137"/>
    </source>
</evidence>
<dbReference type="GO" id="GO:0030246">
    <property type="term" value="F:carbohydrate binding"/>
    <property type="evidence" value="ECO:0007669"/>
    <property type="project" value="InterPro"/>
</dbReference>
<dbReference type="InterPro" id="IPR011013">
    <property type="entry name" value="Gal_mutarotase_sf_dom"/>
</dbReference>
<dbReference type="Pfam" id="PF13802">
    <property type="entry name" value="Gal_mutarotas_2"/>
    <property type="match status" value="1"/>
</dbReference>
<reference evidence="8" key="1">
    <citation type="submission" date="2023-05" db="EMBL/GenBank/DDBJ databases">
        <title>Anaerotaeda fermentans gen. nov., sp. nov., a novel anaerobic planctomycete of the new family within the order Sedimentisphaerales isolated from Taman Peninsula, Russia.</title>
        <authorList>
            <person name="Khomyakova M.A."/>
            <person name="Merkel A.Y."/>
            <person name="Slobodkin A.I."/>
        </authorList>
    </citation>
    <scope>NUCLEOTIDE SEQUENCE</scope>
    <source>
        <strain evidence="8">M17dextr</strain>
    </source>
</reference>
<evidence type="ECO:0000256" key="2">
    <source>
        <dbReference type="RuleBase" id="RU361185"/>
    </source>
</evidence>
<protein>
    <submittedName>
        <fullName evidence="8">Glycoside hydrolase family 31 protein</fullName>
    </submittedName>
</protein>
<dbReference type="SUPFAM" id="SSF51445">
    <property type="entry name" value="(Trans)glycosidases"/>
    <property type="match status" value="1"/>
</dbReference>
<gene>
    <name evidence="8" type="ORF">QJ522_19670</name>
</gene>
<sequence length="711" mass="79238">MADVCAADRHALTPVPQWHNPAEGVWKGVIGDMSGEIRYTDLAAERPREEAIEELPDAAFPFRADEIVYQVVDNRIVVRIPVASDEKLYGFGLQFDGLRKTGEVLNLNVDHWGTGGGRTHAPVPFYLSSRGYGVFFNTARFLKVYSAIGNRKGSPGNPTPVDRNPPAGEEQPGRWMARPASDAVEACVISQGLELFVFSGPSMLDVVRRYNLYCGGGALPPLWGLGFWHRVHAAFDAQQTEREVADFAARDFPLDVIGLEPGWMSKSYPCTFEWQKKRFADPAAFAQGLLEKGIRLNLWVNPYMSPEAGLYEKMYPLSGSHLVWLGLVPDFTLPEARRLLMDQHYEEHVRIGVSGYKVDEVDGYDVWLWPDHATFPSGTSAEIMRQSYGLQIQHMLYHELFKKHNRRTYGNVRASNGAASGYPFVIYSDAYNHTQYITGISTASLCGVLWTPEVRSAGNGREWLNRMQTVCFSSMAKLNAWSSGRKPWDFPEVSDAVRGVIQLRMQLLPYLYAAFADYHFKGIPPIRAMILEPGAGLRDKVIDGALDGEANPYATDKLVEATDQFMFGPSIMVAPFHGQQATTRKVQLPPGAWYDFYSGRYVGSDTVVTVTAEELGDRIALFVRGGSLIPMLAHPVNTTEAAYGADLELRYYGSGEASFDLYEDDGKTFDYETGNYRIRRLTVAEGVLTESLVKGDGPAMWGQATLRKMSE</sequence>
<dbReference type="GO" id="GO:0004553">
    <property type="term" value="F:hydrolase activity, hydrolyzing O-glycosyl compounds"/>
    <property type="evidence" value="ECO:0007669"/>
    <property type="project" value="InterPro"/>
</dbReference>
<dbReference type="Gene3D" id="2.60.40.1180">
    <property type="entry name" value="Golgi alpha-mannosidase II"/>
    <property type="match status" value="2"/>
</dbReference>
<feature type="domain" description="Glycoside hydrolase family 31 N-terminal" evidence="5">
    <location>
        <begin position="76"/>
        <end position="139"/>
    </location>
</feature>
<dbReference type="Gene3D" id="3.20.20.80">
    <property type="entry name" value="Glycosidases"/>
    <property type="match status" value="1"/>
</dbReference>
<dbReference type="Gene3D" id="2.60.40.1760">
    <property type="entry name" value="glycosyl hydrolase (family 31)"/>
    <property type="match status" value="1"/>
</dbReference>
<keyword evidence="9" id="KW-1185">Reference proteome</keyword>
<dbReference type="Pfam" id="PF21365">
    <property type="entry name" value="Glyco_hydro_31_3rd"/>
    <property type="match status" value="1"/>
</dbReference>
<dbReference type="RefSeq" id="WP_349246698.1">
    <property type="nucleotide sequence ID" value="NZ_JASCXX010000032.1"/>
</dbReference>
<accession>A0AAW6U083</accession>
<feature type="domain" description="Glycosyl hydrolase family 31 C-terminal" evidence="7">
    <location>
        <begin position="556"/>
        <end position="629"/>
    </location>
</feature>
<feature type="domain" description="Glycoside hydrolase family 31 TIM barrel" evidence="4">
    <location>
        <begin position="218"/>
        <end position="513"/>
    </location>
</feature>
<dbReference type="InterPro" id="IPR025887">
    <property type="entry name" value="Glyco_hydro_31_N_dom"/>
</dbReference>
<feature type="domain" description="DUF5110" evidence="6">
    <location>
        <begin position="647"/>
        <end position="685"/>
    </location>
</feature>
<dbReference type="CDD" id="cd14752">
    <property type="entry name" value="GH31_N"/>
    <property type="match status" value="1"/>
</dbReference>
<dbReference type="EMBL" id="JASCXX010000032">
    <property type="protein sequence ID" value="MDI6451290.1"/>
    <property type="molecule type" value="Genomic_DNA"/>
</dbReference>
<dbReference type="PANTHER" id="PTHR22762">
    <property type="entry name" value="ALPHA-GLUCOSIDASE"/>
    <property type="match status" value="1"/>
</dbReference>
<dbReference type="InterPro" id="IPR000322">
    <property type="entry name" value="Glyco_hydro_31_TIM"/>
</dbReference>
<evidence type="ECO:0000259" key="4">
    <source>
        <dbReference type="Pfam" id="PF01055"/>
    </source>
</evidence>
<proteinExistence type="inferred from homology"/>
<dbReference type="AlphaFoldDB" id="A0AAW6U083"/>
<feature type="region of interest" description="Disordered" evidence="3">
    <location>
        <begin position="153"/>
        <end position="174"/>
    </location>
</feature>
<dbReference type="InterPro" id="IPR048395">
    <property type="entry name" value="Glyco_hydro_31_C"/>
</dbReference>
<dbReference type="PANTHER" id="PTHR22762:SF120">
    <property type="entry name" value="HETEROGLYCAN GLUCOSIDASE 1"/>
    <property type="match status" value="1"/>
</dbReference>
<dbReference type="GO" id="GO:0005975">
    <property type="term" value="P:carbohydrate metabolic process"/>
    <property type="evidence" value="ECO:0007669"/>
    <property type="project" value="InterPro"/>
</dbReference>
<keyword evidence="2" id="KW-0326">Glycosidase</keyword>
<evidence type="ECO:0000256" key="3">
    <source>
        <dbReference type="SAM" id="MobiDB-lite"/>
    </source>
</evidence>
<comment type="similarity">
    <text evidence="1 2">Belongs to the glycosyl hydrolase 31 family.</text>
</comment>
<dbReference type="InterPro" id="IPR017853">
    <property type="entry name" value="GH"/>
</dbReference>
<dbReference type="InterPro" id="IPR013780">
    <property type="entry name" value="Glyco_hydro_b"/>
</dbReference>
<comment type="caution">
    <text evidence="8">The sequence shown here is derived from an EMBL/GenBank/DDBJ whole genome shotgun (WGS) entry which is preliminary data.</text>
</comment>
<evidence type="ECO:0000259" key="7">
    <source>
        <dbReference type="Pfam" id="PF21365"/>
    </source>
</evidence>
<evidence type="ECO:0000313" key="8">
    <source>
        <dbReference type="EMBL" id="MDI6451290.1"/>
    </source>
</evidence>
<keyword evidence="2 8" id="KW-0378">Hydrolase</keyword>
<organism evidence="8 9">
    <name type="scientific">Anaerobaca lacustris</name>
    <dbReference type="NCBI Taxonomy" id="3044600"/>
    <lineage>
        <taxon>Bacteria</taxon>
        <taxon>Pseudomonadati</taxon>
        <taxon>Planctomycetota</taxon>
        <taxon>Phycisphaerae</taxon>
        <taxon>Sedimentisphaerales</taxon>
        <taxon>Anaerobacaceae</taxon>
        <taxon>Anaerobaca</taxon>
    </lineage>
</organism>